<evidence type="ECO:0000313" key="3">
    <source>
        <dbReference type="Proteomes" id="UP001551482"/>
    </source>
</evidence>
<organism evidence="2 3">
    <name type="scientific">Streptodolium elevatio</name>
    <dbReference type="NCBI Taxonomy" id="3157996"/>
    <lineage>
        <taxon>Bacteria</taxon>
        <taxon>Bacillati</taxon>
        <taxon>Actinomycetota</taxon>
        <taxon>Actinomycetes</taxon>
        <taxon>Kitasatosporales</taxon>
        <taxon>Streptomycetaceae</taxon>
        <taxon>Streptodolium</taxon>
    </lineage>
</organism>
<evidence type="ECO:0000259" key="1">
    <source>
        <dbReference type="Pfam" id="PF04851"/>
    </source>
</evidence>
<name>A0ABV3DE32_9ACTN</name>
<dbReference type="EMBL" id="JBEZFP010000020">
    <property type="protein sequence ID" value="MEU8133997.1"/>
    <property type="molecule type" value="Genomic_DNA"/>
</dbReference>
<proteinExistence type="predicted"/>
<evidence type="ECO:0000313" key="2">
    <source>
        <dbReference type="EMBL" id="MEU8133997.1"/>
    </source>
</evidence>
<keyword evidence="2" id="KW-0378">Hydrolase</keyword>
<dbReference type="SUPFAM" id="SSF52540">
    <property type="entry name" value="P-loop containing nucleoside triphosphate hydrolases"/>
    <property type="match status" value="1"/>
</dbReference>
<keyword evidence="2" id="KW-0547">Nucleotide-binding</keyword>
<accession>A0ABV3DE32</accession>
<keyword evidence="2" id="KW-0347">Helicase</keyword>
<dbReference type="Proteomes" id="UP001551482">
    <property type="component" value="Unassembled WGS sequence"/>
</dbReference>
<sequence>MVRELDIPPGQHIPAGGLRAQVHSACGTGKTLTAATAARRMVPQGRGLVVVPTLDLLTQTVRAWQQVGHVGPSVAVCPLQDDPELDAMDVRCTTIPVQLSLWHETGPVTIYATYASLGAARQNGRGLRRRTRPAEG</sequence>
<keyword evidence="2" id="KW-0067">ATP-binding</keyword>
<feature type="domain" description="Helicase/UvrB N-terminal" evidence="1">
    <location>
        <begin position="19"/>
        <end position="69"/>
    </location>
</feature>
<dbReference type="Pfam" id="PF04851">
    <property type="entry name" value="ResIII"/>
    <property type="match status" value="1"/>
</dbReference>
<gene>
    <name evidence="2" type="ORF">AB0C36_10845</name>
</gene>
<comment type="caution">
    <text evidence="2">The sequence shown here is derived from an EMBL/GenBank/DDBJ whole genome shotgun (WGS) entry which is preliminary data.</text>
</comment>
<protein>
    <submittedName>
        <fullName evidence="2">DEAD/DEAH box helicase family protein</fullName>
    </submittedName>
</protein>
<dbReference type="GO" id="GO:0004386">
    <property type="term" value="F:helicase activity"/>
    <property type="evidence" value="ECO:0007669"/>
    <property type="project" value="UniProtKB-KW"/>
</dbReference>
<dbReference type="InterPro" id="IPR006935">
    <property type="entry name" value="Helicase/UvrB_N"/>
</dbReference>
<keyword evidence="3" id="KW-1185">Reference proteome</keyword>
<dbReference type="RefSeq" id="WP_358352305.1">
    <property type="nucleotide sequence ID" value="NZ_JBEZFP010000020.1"/>
</dbReference>
<reference evidence="2 3" key="1">
    <citation type="submission" date="2024-06" db="EMBL/GenBank/DDBJ databases">
        <title>The Natural Products Discovery Center: Release of the First 8490 Sequenced Strains for Exploring Actinobacteria Biosynthetic Diversity.</title>
        <authorList>
            <person name="Kalkreuter E."/>
            <person name="Kautsar S.A."/>
            <person name="Yang D."/>
            <person name="Bader C.D."/>
            <person name="Teijaro C.N."/>
            <person name="Fluegel L."/>
            <person name="Davis C.M."/>
            <person name="Simpson J.R."/>
            <person name="Lauterbach L."/>
            <person name="Steele A.D."/>
            <person name="Gui C."/>
            <person name="Meng S."/>
            <person name="Li G."/>
            <person name="Viehrig K."/>
            <person name="Ye F."/>
            <person name="Su P."/>
            <person name="Kiefer A.F."/>
            <person name="Nichols A."/>
            <person name="Cepeda A.J."/>
            <person name="Yan W."/>
            <person name="Fan B."/>
            <person name="Jiang Y."/>
            <person name="Adhikari A."/>
            <person name="Zheng C.-J."/>
            <person name="Schuster L."/>
            <person name="Cowan T.M."/>
            <person name="Smanski M.J."/>
            <person name="Chevrette M.G."/>
            <person name="De Carvalho L.P.S."/>
            <person name="Shen B."/>
        </authorList>
    </citation>
    <scope>NUCLEOTIDE SEQUENCE [LARGE SCALE GENOMIC DNA]</scope>
    <source>
        <strain evidence="2 3">NPDC048946</strain>
    </source>
</reference>
<dbReference type="InterPro" id="IPR027417">
    <property type="entry name" value="P-loop_NTPase"/>
</dbReference>
<dbReference type="Gene3D" id="3.40.50.300">
    <property type="entry name" value="P-loop containing nucleotide triphosphate hydrolases"/>
    <property type="match status" value="1"/>
</dbReference>